<keyword evidence="5" id="KW-1185">Reference proteome</keyword>
<dbReference type="FunFam" id="3.40.50.720:FF:000084">
    <property type="entry name" value="Short-chain dehydrogenase reductase"/>
    <property type="match status" value="1"/>
</dbReference>
<sequence length="266" mass="27642">MRLRDAVIVVTGGGRGIGAAMARRFADEGAAGVVVSDVDGSAAELVAKSISDAGGRALAVRTDVTDEAEVGRLVERAEQEFGPIDLFCSNAGVATGQGLEADPTEWARAWSVNVLAHVYAARAVVPRMVERGRGYLLNTCSAAGLLSAPGDAPYTATKHAAVAFAEWLAITYGDAGIRVSALCPLGVRTDMLMPGIESGQAAALAVAASGAVLEPEQVADAIVAGLADERFLILPHPEVAEFVRRKGEDRDRWLAGMRRLVAGHGI</sequence>
<evidence type="ECO:0000256" key="3">
    <source>
        <dbReference type="RuleBase" id="RU000363"/>
    </source>
</evidence>
<dbReference type="OrthoDB" id="7064009at2"/>
<dbReference type="InterPro" id="IPR002347">
    <property type="entry name" value="SDR_fam"/>
</dbReference>
<dbReference type="Proteomes" id="UP000298860">
    <property type="component" value="Unassembled WGS sequence"/>
</dbReference>
<dbReference type="EMBL" id="BJFL01000002">
    <property type="protein sequence ID" value="GDY29037.1"/>
    <property type="molecule type" value="Genomic_DNA"/>
</dbReference>
<dbReference type="PANTHER" id="PTHR24322">
    <property type="entry name" value="PKSB"/>
    <property type="match status" value="1"/>
</dbReference>
<evidence type="ECO:0000313" key="4">
    <source>
        <dbReference type="EMBL" id="GDY29037.1"/>
    </source>
</evidence>
<dbReference type="InterPro" id="IPR020904">
    <property type="entry name" value="Sc_DH/Rdtase_CS"/>
</dbReference>
<dbReference type="CDD" id="cd05233">
    <property type="entry name" value="SDR_c"/>
    <property type="match status" value="1"/>
</dbReference>
<dbReference type="SUPFAM" id="SSF51735">
    <property type="entry name" value="NAD(P)-binding Rossmann-fold domains"/>
    <property type="match status" value="1"/>
</dbReference>
<dbReference type="PRINTS" id="PR00081">
    <property type="entry name" value="GDHRDH"/>
</dbReference>
<evidence type="ECO:0000256" key="1">
    <source>
        <dbReference type="ARBA" id="ARBA00006484"/>
    </source>
</evidence>
<evidence type="ECO:0000313" key="5">
    <source>
        <dbReference type="Proteomes" id="UP000298860"/>
    </source>
</evidence>
<protein>
    <submittedName>
        <fullName evidence="4">Dehydrogenase</fullName>
    </submittedName>
</protein>
<dbReference type="PRINTS" id="PR00080">
    <property type="entry name" value="SDRFAMILY"/>
</dbReference>
<comment type="similarity">
    <text evidence="1 3">Belongs to the short-chain dehydrogenases/reductases (SDR) family.</text>
</comment>
<dbReference type="PROSITE" id="PS00061">
    <property type="entry name" value="ADH_SHORT"/>
    <property type="match status" value="1"/>
</dbReference>
<organism evidence="4 5">
    <name type="scientific">Gandjariella thermophila</name>
    <dbReference type="NCBI Taxonomy" id="1931992"/>
    <lineage>
        <taxon>Bacteria</taxon>
        <taxon>Bacillati</taxon>
        <taxon>Actinomycetota</taxon>
        <taxon>Actinomycetes</taxon>
        <taxon>Pseudonocardiales</taxon>
        <taxon>Pseudonocardiaceae</taxon>
        <taxon>Gandjariella</taxon>
    </lineage>
</organism>
<dbReference type="PANTHER" id="PTHR24322:SF736">
    <property type="entry name" value="RETINOL DEHYDROGENASE 10"/>
    <property type="match status" value="1"/>
</dbReference>
<evidence type="ECO:0000256" key="2">
    <source>
        <dbReference type="ARBA" id="ARBA00023002"/>
    </source>
</evidence>
<accession>A0A4D4J4X9</accession>
<keyword evidence="2" id="KW-0560">Oxidoreductase</keyword>
<gene>
    <name evidence="4" type="ORF">GTS_06700</name>
</gene>
<dbReference type="AlphaFoldDB" id="A0A4D4J4X9"/>
<proteinExistence type="inferred from homology"/>
<dbReference type="Pfam" id="PF00106">
    <property type="entry name" value="adh_short"/>
    <property type="match status" value="1"/>
</dbReference>
<name>A0A4D4J4X9_9PSEU</name>
<dbReference type="GO" id="GO:0016616">
    <property type="term" value="F:oxidoreductase activity, acting on the CH-OH group of donors, NAD or NADP as acceptor"/>
    <property type="evidence" value="ECO:0007669"/>
    <property type="project" value="TreeGrafter"/>
</dbReference>
<comment type="caution">
    <text evidence="4">The sequence shown here is derived from an EMBL/GenBank/DDBJ whole genome shotgun (WGS) entry which is preliminary data.</text>
</comment>
<dbReference type="Gene3D" id="3.40.50.720">
    <property type="entry name" value="NAD(P)-binding Rossmann-like Domain"/>
    <property type="match status" value="1"/>
</dbReference>
<dbReference type="InterPro" id="IPR036291">
    <property type="entry name" value="NAD(P)-bd_dom_sf"/>
</dbReference>
<reference evidence="5" key="1">
    <citation type="submission" date="2019-04" db="EMBL/GenBank/DDBJ databases">
        <title>Draft genome sequence of Pseudonocardiaceae bacterium SL3-2-4.</title>
        <authorList>
            <person name="Ningsih F."/>
            <person name="Yokota A."/>
            <person name="Sakai Y."/>
            <person name="Nanatani K."/>
            <person name="Yabe S."/>
            <person name="Oetari A."/>
            <person name="Sjamsuridzal W."/>
        </authorList>
    </citation>
    <scope>NUCLEOTIDE SEQUENCE [LARGE SCALE GENOMIC DNA]</scope>
    <source>
        <strain evidence="5">SL3-2-4</strain>
    </source>
</reference>
<dbReference type="RefSeq" id="WP_137812209.1">
    <property type="nucleotide sequence ID" value="NZ_BJFL01000002.1"/>
</dbReference>